<proteinExistence type="inferred from homology"/>
<evidence type="ECO:0000256" key="8">
    <source>
        <dbReference type="PIRSR" id="PIRSR600821-52"/>
    </source>
</evidence>
<name>A0A316G4I9_9RHOB</name>
<evidence type="ECO:0000256" key="1">
    <source>
        <dbReference type="ARBA" id="ARBA00000316"/>
    </source>
</evidence>
<gene>
    <name evidence="10" type="ORF">C8D95_106144</name>
</gene>
<evidence type="ECO:0000256" key="5">
    <source>
        <dbReference type="ARBA" id="ARBA00023235"/>
    </source>
</evidence>
<feature type="active site" description="Proton acceptor; specific for D-alanine" evidence="6">
    <location>
        <position position="53"/>
    </location>
</feature>
<dbReference type="GO" id="GO:0030170">
    <property type="term" value="F:pyridoxal phosphate binding"/>
    <property type="evidence" value="ECO:0007669"/>
    <property type="project" value="UniProtKB-UniRule"/>
</dbReference>
<dbReference type="UniPathway" id="UPA00042">
    <property type="reaction ID" value="UER00497"/>
</dbReference>
<evidence type="ECO:0000256" key="3">
    <source>
        <dbReference type="ARBA" id="ARBA00013089"/>
    </source>
</evidence>
<dbReference type="CDD" id="cd00430">
    <property type="entry name" value="PLPDE_III_AR"/>
    <property type="match status" value="1"/>
</dbReference>
<organism evidence="10 11">
    <name type="scientific">Silicimonas algicola</name>
    <dbReference type="NCBI Taxonomy" id="1826607"/>
    <lineage>
        <taxon>Bacteria</taxon>
        <taxon>Pseudomonadati</taxon>
        <taxon>Pseudomonadota</taxon>
        <taxon>Alphaproteobacteria</taxon>
        <taxon>Rhodobacterales</taxon>
        <taxon>Paracoccaceae</taxon>
    </lineage>
</organism>
<comment type="cofactor">
    <cofactor evidence="2 6 7">
        <name>pyridoxal 5'-phosphate</name>
        <dbReference type="ChEBI" id="CHEBI:597326"/>
    </cofactor>
</comment>
<reference evidence="10 11" key="1">
    <citation type="submission" date="2018-05" db="EMBL/GenBank/DDBJ databases">
        <title>Genomic Encyclopedia of Type Strains, Phase IV (KMG-IV): sequencing the most valuable type-strain genomes for metagenomic binning, comparative biology and taxonomic classification.</title>
        <authorList>
            <person name="Goeker M."/>
        </authorList>
    </citation>
    <scope>NUCLEOTIDE SEQUENCE [LARGE SCALE GENOMIC DNA]</scope>
    <source>
        <strain evidence="10 11">DSM 103371</strain>
    </source>
</reference>
<evidence type="ECO:0000259" key="9">
    <source>
        <dbReference type="SMART" id="SM01005"/>
    </source>
</evidence>
<dbReference type="InterPro" id="IPR000821">
    <property type="entry name" value="Ala_racemase"/>
</dbReference>
<dbReference type="HAMAP" id="MF_01201">
    <property type="entry name" value="Ala_racemase"/>
    <property type="match status" value="1"/>
</dbReference>
<dbReference type="EMBL" id="QGGV01000006">
    <property type="protein sequence ID" value="PWK55748.1"/>
    <property type="molecule type" value="Genomic_DNA"/>
</dbReference>
<dbReference type="PRINTS" id="PR00992">
    <property type="entry name" value="ALARACEMASE"/>
</dbReference>
<comment type="catalytic activity">
    <reaction evidence="1 6">
        <text>L-alanine = D-alanine</text>
        <dbReference type="Rhea" id="RHEA:20249"/>
        <dbReference type="ChEBI" id="CHEBI:57416"/>
        <dbReference type="ChEBI" id="CHEBI:57972"/>
        <dbReference type="EC" id="5.1.1.1"/>
    </reaction>
</comment>
<feature type="domain" description="Alanine racemase C-terminal" evidence="9">
    <location>
        <begin position="241"/>
        <end position="363"/>
    </location>
</feature>
<accession>A0A316G4I9</accession>
<evidence type="ECO:0000256" key="2">
    <source>
        <dbReference type="ARBA" id="ARBA00001933"/>
    </source>
</evidence>
<dbReference type="InterPro" id="IPR001608">
    <property type="entry name" value="Ala_racemase_N"/>
</dbReference>
<dbReference type="AlphaFoldDB" id="A0A316G4I9"/>
<dbReference type="InterPro" id="IPR009006">
    <property type="entry name" value="Ala_racemase/Decarboxylase_C"/>
</dbReference>
<evidence type="ECO:0000313" key="11">
    <source>
        <dbReference type="Proteomes" id="UP000245390"/>
    </source>
</evidence>
<feature type="binding site" evidence="6 8">
    <location>
        <position position="310"/>
    </location>
    <ligand>
        <name>substrate</name>
    </ligand>
</feature>
<dbReference type="GO" id="GO:0005829">
    <property type="term" value="C:cytosol"/>
    <property type="evidence" value="ECO:0007669"/>
    <property type="project" value="TreeGrafter"/>
</dbReference>
<dbReference type="EC" id="5.1.1.1" evidence="3 6"/>
<dbReference type="InterPro" id="IPR029066">
    <property type="entry name" value="PLP-binding_barrel"/>
</dbReference>
<comment type="caution">
    <text evidence="10">The sequence shown here is derived from an EMBL/GenBank/DDBJ whole genome shotgun (WGS) entry which is preliminary data.</text>
</comment>
<dbReference type="Proteomes" id="UP000245390">
    <property type="component" value="Unassembled WGS sequence"/>
</dbReference>
<keyword evidence="11" id="KW-1185">Reference proteome</keyword>
<evidence type="ECO:0000313" key="10">
    <source>
        <dbReference type="EMBL" id="PWK55748.1"/>
    </source>
</evidence>
<keyword evidence="5 6" id="KW-0413">Isomerase</keyword>
<feature type="active site" description="Proton acceptor; specific for L-alanine" evidence="6">
    <location>
        <position position="262"/>
    </location>
</feature>
<comment type="pathway">
    <text evidence="6">Amino-acid biosynthesis; D-alanine biosynthesis; D-alanine from L-alanine: step 1/1.</text>
</comment>
<keyword evidence="4 6" id="KW-0663">Pyridoxal phosphate</keyword>
<dbReference type="NCBIfam" id="TIGR00492">
    <property type="entry name" value="alr"/>
    <property type="match status" value="1"/>
</dbReference>
<dbReference type="Gene3D" id="3.20.20.10">
    <property type="entry name" value="Alanine racemase"/>
    <property type="match status" value="1"/>
</dbReference>
<dbReference type="Pfam" id="PF01168">
    <property type="entry name" value="Ala_racemase_N"/>
    <property type="match status" value="1"/>
</dbReference>
<dbReference type="GO" id="GO:0030632">
    <property type="term" value="P:D-alanine biosynthetic process"/>
    <property type="evidence" value="ECO:0007669"/>
    <property type="project" value="UniProtKB-UniRule"/>
</dbReference>
<feature type="modified residue" description="N6-(pyridoxal phosphate)lysine" evidence="6 7">
    <location>
        <position position="53"/>
    </location>
</feature>
<dbReference type="InterPro" id="IPR011079">
    <property type="entry name" value="Ala_racemase_C"/>
</dbReference>
<evidence type="ECO:0000256" key="7">
    <source>
        <dbReference type="PIRSR" id="PIRSR600821-50"/>
    </source>
</evidence>
<dbReference type="PANTHER" id="PTHR30511:SF0">
    <property type="entry name" value="ALANINE RACEMASE, CATABOLIC-RELATED"/>
    <property type="match status" value="1"/>
</dbReference>
<dbReference type="SUPFAM" id="SSF51419">
    <property type="entry name" value="PLP-binding barrel"/>
    <property type="match status" value="1"/>
</dbReference>
<evidence type="ECO:0000256" key="6">
    <source>
        <dbReference type="HAMAP-Rule" id="MF_01201"/>
    </source>
</evidence>
<dbReference type="Pfam" id="PF00842">
    <property type="entry name" value="Ala_racemase_C"/>
    <property type="match status" value="1"/>
</dbReference>
<comment type="similarity">
    <text evidence="6">Belongs to the alanine racemase family.</text>
</comment>
<dbReference type="SMART" id="SM01005">
    <property type="entry name" value="Ala_racemase_C"/>
    <property type="match status" value="1"/>
</dbReference>
<dbReference type="GO" id="GO:0008784">
    <property type="term" value="F:alanine racemase activity"/>
    <property type="evidence" value="ECO:0007669"/>
    <property type="project" value="UniProtKB-UniRule"/>
</dbReference>
<protein>
    <recommendedName>
        <fullName evidence="3 6">Alanine racemase</fullName>
        <ecNumber evidence="3 6">5.1.1.1</ecNumber>
    </recommendedName>
</protein>
<evidence type="ECO:0000256" key="4">
    <source>
        <dbReference type="ARBA" id="ARBA00022898"/>
    </source>
</evidence>
<dbReference type="SUPFAM" id="SSF50621">
    <property type="entry name" value="Alanine racemase C-terminal domain-like"/>
    <property type="match status" value="1"/>
</dbReference>
<feature type="binding site" evidence="6 8">
    <location>
        <position position="148"/>
    </location>
    <ligand>
        <name>substrate</name>
    </ligand>
</feature>
<dbReference type="Gene3D" id="2.40.37.10">
    <property type="entry name" value="Lyase, Ornithine Decarboxylase, Chain A, domain 1"/>
    <property type="match status" value="1"/>
</dbReference>
<sequence>MLPHRGLDAARPFADTARMGAAHLTVDLDAVAANWRALDALSQPHVETGAAVKADGYGTGATDVARKLHASGVRSFFVAVASEGVIIRRAVGTDADIHVFSGHMHGDTDLLQQHRLIPMLNAPEQVARHFQSAPGHPFGVQLDTGMNRLGMERGDWDALKSELMDAGPRLVMSHLACADEPDHPMNAQQLHSFRTMTDGIAHRRSLAATGGILLGTEYHFDLVRPGIGLYGGRPFDDATPVVALSAPIVQTRIVRPFETVGYGNTWTANVESCIATISAGYADGLIRGLGSNGRVWAGDVPCPIVGRVSMDLITVDVTHLEEIPETLDILGPHQSVDDLADAAGTIGYEILTSLGHRYARHYEGAA</sequence>
<comment type="function">
    <text evidence="6">Catalyzes the interconversion of L-alanine and D-alanine. May also act on other amino acids.</text>
</comment>
<dbReference type="PANTHER" id="PTHR30511">
    <property type="entry name" value="ALANINE RACEMASE"/>
    <property type="match status" value="1"/>
</dbReference>